<reference evidence="6 7" key="1">
    <citation type="journal article" date="2018" name="Gigascience">
        <title>Genomes of trombidid mites reveal novel predicted allergens and laterally-transferred genes associated with secondary metabolism.</title>
        <authorList>
            <person name="Dong X."/>
            <person name="Chaisiri K."/>
            <person name="Xia D."/>
            <person name="Armstrong S.D."/>
            <person name="Fang Y."/>
            <person name="Donnelly M.J."/>
            <person name="Kadowaki T."/>
            <person name="McGarry J.W."/>
            <person name="Darby A.C."/>
            <person name="Makepeace B.L."/>
        </authorList>
    </citation>
    <scope>NUCLEOTIDE SEQUENCE [LARGE SCALE GENOMIC DNA]</scope>
    <source>
        <strain evidence="6">UoL-UT</strain>
    </source>
</reference>
<dbReference type="PANTHER" id="PTHR19924:SF26">
    <property type="entry name" value="U3 SMALL NUCLEOLAR RNA-ASSOCIATED PROTEIN 15 HOMOLOG"/>
    <property type="match status" value="1"/>
</dbReference>
<evidence type="ECO:0000313" key="7">
    <source>
        <dbReference type="Proteomes" id="UP000288716"/>
    </source>
</evidence>
<feature type="repeat" description="WD" evidence="5">
    <location>
        <begin position="108"/>
        <end position="149"/>
    </location>
</feature>
<feature type="non-terminal residue" evidence="6">
    <location>
        <position position="318"/>
    </location>
</feature>
<evidence type="ECO:0000313" key="6">
    <source>
        <dbReference type="EMBL" id="RWS19179.1"/>
    </source>
</evidence>
<organism evidence="6 7">
    <name type="scientific">Leptotrombidium deliense</name>
    <dbReference type="NCBI Taxonomy" id="299467"/>
    <lineage>
        <taxon>Eukaryota</taxon>
        <taxon>Metazoa</taxon>
        <taxon>Ecdysozoa</taxon>
        <taxon>Arthropoda</taxon>
        <taxon>Chelicerata</taxon>
        <taxon>Arachnida</taxon>
        <taxon>Acari</taxon>
        <taxon>Acariformes</taxon>
        <taxon>Trombidiformes</taxon>
        <taxon>Prostigmata</taxon>
        <taxon>Anystina</taxon>
        <taxon>Parasitengona</taxon>
        <taxon>Trombiculoidea</taxon>
        <taxon>Trombiculidae</taxon>
        <taxon>Leptotrombidium</taxon>
    </lineage>
</organism>
<dbReference type="InterPro" id="IPR015943">
    <property type="entry name" value="WD40/YVTN_repeat-like_dom_sf"/>
</dbReference>
<dbReference type="InterPro" id="IPR020472">
    <property type="entry name" value="WD40_PAC1"/>
</dbReference>
<dbReference type="PROSITE" id="PS50082">
    <property type="entry name" value="WD_REPEATS_2"/>
    <property type="match status" value="2"/>
</dbReference>
<sequence>MEVIRTYNTMSHFSVFGAKFRKSDYKLVVCGTEEGKINIYDVKGNRPLKFLSNNPKSKHLGPIHCCSFMSDHQICSASDDKTVKLWDLASGELIRDIGVSDASVASTVKPHMDYIRALCVVPDSQLIVSGSYDHRVKVWDSRDSNETPKFSFSLECPVEDVIHRGSLLLACGAKKINIYDLIAGKLIKSIENTHSKTITSLYNYDKFVLSSSLDGHVKIYDSLFNVVTSLSFAPSQLLSLCVNSNTLVVGANDGLVISRNFKSVENNDVKQLQKNEKQKRYFTWLREEAAKEEQQMEVEDEAVIVKKRANTRQFLQRY</sequence>
<dbReference type="AlphaFoldDB" id="A0A443RVU0"/>
<proteinExistence type="predicted"/>
<dbReference type="Gene3D" id="2.130.10.10">
    <property type="entry name" value="YVTN repeat-like/Quinoprotein amine dehydrogenase"/>
    <property type="match status" value="2"/>
</dbReference>
<dbReference type="Pfam" id="PF00400">
    <property type="entry name" value="WD40"/>
    <property type="match status" value="3"/>
</dbReference>
<dbReference type="InterPro" id="IPR001680">
    <property type="entry name" value="WD40_rpt"/>
</dbReference>
<dbReference type="InterPro" id="IPR036322">
    <property type="entry name" value="WD40_repeat_dom_sf"/>
</dbReference>
<dbReference type="PROSITE" id="PS50294">
    <property type="entry name" value="WD_REPEATS_REGION"/>
    <property type="match status" value="1"/>
</dbReference>
<name>A0A443RVU0_9ACAR</name>
<keyword evidence="3" id="KW-0677">Repeat</keyword>
<dbReference type="GO" id="GO:0005730">
    <property type="term" value="C:nucleolus"/>
    <property type="evidence" value="ECO:0007669"/>
    <property type="project" value="UniProtKB-SubCell"/>
</dbReference>
<dbReference type="PANTHER" id="PTHR19924">
    <property type="entry name" value="UTP15 U3 SMALL NUCLEOLAR RNA-ASSOCIATED PROTEIN 15 FAMILY MEMBER"/>
    <property type="match status" value="1"/>
</dbReference>
<dbReference type="Proteomes" id="UP000288716">
    <property type="component" value="Unassembled WGS sequence"/>
</dbReference>
<dbReference type="SMART" id="SM00320">
    <property type="entry name" value="WD40"/>
    <property type="match status" value="5"/>
</dbReference>
<keyword evidence="2 5" id="KW-0853">WD repeat</keyword>
<comment type="subcellular location">
    <subcellularLocation>
        <location evidence="1">Nucleus</location>
        <location evidence="1">Nucleolus</location>
    </subcellularLocation>
</comment>
<comment type="caution">
    <text evidence="6">The sequence shown here is derived from an EMBL/GenBank/DDBJ whole genome shotgun (WGS) entry which is preliminary data.</text>
</comment>
<accession>A0A443RVU0</accession>
<evidence type="ECO:0000256" key="5">
    <source>
        <dbReference type="PROSITE-ProRule" id="PRU00221"/>
    </source>
</evidence>
<dbReference type="EMBL" id="NCKV01029248">
    <property type="protein sequence ID" value="RWS19179.1"/>
    <property type="molecule type" value="Genomic_DNA"/>
</dbReference>
<dbReference type="OrthoDB" id="431715at2759"/>
<evidence type="ECO:0000256" key="1">
    <source>
        <dbReference type="ARBA" id="ARBA00004604"/>
    </source>
</evidence>
<dbReference type="SUPFAM" id="SSF50978">
    <property type="entry name" value="WD40 repeat-like"/>
    <property type="match status" value="1"/>
</dbReference>
<keyword evidence="7" id="KW-1185">Reference proteome</keyword>
<dbReference type="STRING" id="299467.A0A443RVU0"/>
<feature type="repeat" description="WD" evidence="5">
    <location>
        <begin position="56"/>
        <end position="96"/>
    </location>
</feature>
<evidence type="ECO:0000256" key="3">
    <source>
        <dbReference type="ARBA" id="ARBA00022737"/>
    </source>
</evidence>
<dbReference type="GO" id="GO:0006364">
    <property type="term" value="P:rRNA processing"/>
    <property type="evidence" value="ECO:0007669"/>
    <property type="project" value="TreeGrafter"/>
</dbReference>
<dbReference type="PRINTS" id="PR00320">
    <property type="entry name" value="GPROTEINBRPT"/>
</dbReference>
<dbReference type="VEuPathDB" id="VectorBase:LDEU012861"/>
<keyword evidence="4" id="KW-0539">Nucleus</keyword>
<evidence type="ECO:0000256" key="2">
    <source>
        <dbReference type="ARBA" id="ARBA00022574"/>
    </source>
</evidence>
<dbReference type="PROSITE" id="PS00678">
    <property type="entry name" value="WD_REPEATS_1"/>
    <property type="match status" value="1"/>
</dbReference>
<dbReference type="GO" id="GO:0045943">
    <property type="term" value="P:positive regulation of transcription by RNA polymerase I"/>
    <property type="evidence" value="ECO:0007669"/>
    <property type="project" value="TreeGrafter"/>
</dbReference>
<evidence type="ECO:0000256" key="4">
    <source>
        <dbReference type="ARBA" id="ARBA00023242"/>
    </source>
</evidence>
<gene>
    <name evidence="6" type="ORF">B4U80_08285</name>
</gene>
<protein>
    <submittedName>
        <fullName evidence="6">U3 small nucleolar RNA-associated protein 15-like protein</fullName>
    </submittedName>
</protein>
<dbReference type="InterPro" id="IPR019775">
    <property type="entry name" value="WD40_repeat_CS"/>
</dbReference>